<feature type="compositionally biased region" description="Polar residues" evidence="1">
    <location>
        <begin position="1"/>
        <end position="15"/>
    </location>
</feature>
<feature type="compositionally biased region" description="Polar residues" evidence="1">
    <location>
        <begin position="24"/>
        <end position="37"/>
    </location>
</feature>
<evidence type="ECO:0000313" key="4">
    <source>
        <dbReference type="Proteomes" id="UP000306954"/>
    </source>
</evidence>
<evidence type="ECO:0000313" key="5">
    <source>
        <dbReference type="Proteomes" id="UP000310689"/>
    </source>
</evidence>
<evidence type="ECO:0000313" key="3">
    <source>
        <dbReference type="EMBL" id="TIB42867.1"/>
    </source>
</evidence>
<reference evidence="4 5" key="1">
    <citation type="submission" date="2019-03" db="EMBL/GenBank/DDBJ databases">
        <title>Sequencing 23 genomes of Wallemia ichthyophaga.</title>
        <authorList>
            <person name="Gostincar C."/>
        </authorList>
    </citation>
    <scope>NUCLEOTIDE SEQUENCE [LARGE SCALE GENOMIC DNA]</scope>
    <source>
        <strain evidence="3 5">EXF-6200</strain>
        <strain evidence="2 4">EXF-8621</strain>
    </source>
</reference>
<proteinExistence type="predicted"/>
<dbReference type="EMBL" id="SPOI01000004">
    <property type="protein sequence ID" value="TIB42867.1"/>
    <property type="molecule type" value="Genomic_DNA"/>
</dbReference>
<comment type="caution">
    <text evidence="2">The sequence shown here is derived from an EMBL/GenBank/DDBJ whole genome shotgun (WGS) entry which is preliminary data.</text>
</comment>
<accession>A0A4T0HKI0</accession>
<gene>
    <name evidence="3" type="ORF">E3P86_00210</name>
    <name evidence="2" type="ORF">E3P90_01553</name>
</gene>
<organism evidence="2 4">
    <name type="scientific">Wallemia ichthyophaga</name>
    <dbReference type="NCBI Taxonomy" id="245174"/>
    <lineage>
        <taxon>Eukaryota</taxon>
        <taxon>Fungi</taxon>
        <taxon>Dikarya</taxon>
        <taxon>Basidiomycota</taxon>
        <taxon>Wallemiomycotina</taxon>
        <taxon>Wallemiomycetes</taxon>
        <taxon>Wallemiales</taxon>
        <taxon>Wallemiaceae</taxon>
        <taxon>Wallemia</taxon>
    </lineage>
</organism>
<evidence type="ECO:0000313" key="2">
    <source>
        <dbReference type="EMBL" id="TIB13782.1"/>
    </source>
</evidence>
<dbReference type="Proteomes" id="UP000306954">
    <property type="component" value="Unassembled WGS sequence"/>
</dbReference>
<feature type="region of interest" description="Disordered" evidence="1">
    <location>
        <begin position="1"/>
        <end position="62"/>
    </location>
</feature>
<dbReference type="EMBL" id="SPOF01000013">
    <property type="protein sequence ID" value="TIB13782.1"/>
    <property type="molecule type" value="Genomic_DNA"/>
</dbReference>
<dbReference type="AlphaFoldDB" id="A0A4T0HKI0"/>
<dbReference type="Proteomes" id="UP000310689">
    <property type="component" value="Unassembled WGS sequence"/>
</dbReference>
<protein>
    <submittedName>
        <fullName evidence="2">Uncharacterized protein</fullName>
    </submittedName>
</protein>
<evidence type="ECO:0000256" key="1">
    <source>
        <dbReference type="SAM" id="MobiDB-lite"/>
    </source>
</evidence>
<name>A0A4T0HKI0_WALIC</name>
<sequence length="62" mass="6823">MTLAAQSLSTASPQSPIAHRRPSATDTAAQSKLQLNPQPVERTPREHLQRRKSATVLESYLV</sequence>